<evidence type="ECO:0000313" key="10">
    <source>
        <dbReference type="Proteomes" id="UP000183403"/>
    </source>
</evidence>
<comment type="similarity">
    <text evidence="7">Belongs to the metallo-dependent hydrolases superfamily. HutI family.</text>
</comment>
<dbReference type="Gene3D" id="3.20.20.140">
    <property type="entry name" value="Metal-dependent hydrolases"/>
    <property type="match status" value="1"/>
</dbReference>
<evidence type="ECO:0000256" key="4">
    <source>
        <dbReference type="ARBA" id="ARBA00022808"/>
    </source>
</evidence>
<keyword evidence="5 7" id="KW-0862">Zinc</keyword>
<dbReference type="GO" id="GO:0008270">
    <property type="term" value="F:zinc ion binding"/>
    <property type="evidence" value="ECO:0007669"/>
    <property type="project" value="UniProtKB-UniRule"/>
</dbReference>
<feature type="binding site" evidence="7">
    <location>
        <position position="321"/>
    </location>
    <ligand>
        <name>Zn(2+)</name>
        <dbReference type="ChEBI" id="CHEBI:29105"/>
    </ligand>
</feature>
<sequence>MTFPLCLKVYLLRGALEVVTPRPTLKPLHGDAMGVVDRRANTDILIEDDKIIKVAKHIEAPEAEIIDVTGKVIVPGFVDPHTHLVWAGSREHELEWKLKGKSYQEILANGGGILRTVKETRSISEDELREQTLKRFKKAINYGTTTIEIKSGYGLEEDTEIKQLRVANWLKSLNLADVVVTFMGAHAFPDNLNKYEYVSEIVRMLPLVKELAEYCDVFCEEGAFTVDESREILNAAKSLGFKLKIHADEFGDTGGGKLGAELAVVTADHLAGSSLETIKALSDSGVIGVLLPGTPFALLSDHYSPARKMIANNLPLALATDCNPNCYTESMQLVQQLAVFRMGMTPAEALVSSTVNAAFAIGKSDRGVISEGWRADLLICDVPDYRHLTYHFGVNHVETVIIGGKIIDG</sequence>
<keyword evidence="7" id="KW-0963">Cytoplasm</keyword>
<keyword evidence="3 7" id="KW-0378">Hydrolase</keyword>
<feature type="binding site" evidence="7">
    <location>
        <position position="246"/>
    </location>
    <ligand>
        <name>Zn(2+)</name>
        <dbReference type="ChEBI" id="CHEBI:29105"/>
    </ligand>
</feature>
<comment type="cofactor">
    <cofactor evidence="7">
        <name>Zn(2+)</name>
        <dbReference type="ChEBI" id="CHEBI:29105"/>
    </cofactor>
    <cofactor evidence="7">
        <name>Fe(3+)</name>
        <dbReference type="ChEBI" id="CHEBI:29034"/>
    </cofactor>
    <text evidence="7">Binds 1 zinc or iron ion per subunit.</text>
</comment>
<feature type="binding site" evidence="7">
    <location>
        <position position="249"/>
    </location>
    <ligand>
        <name>4-imidazolone-5-propanoate</name>
        <dbReference type="ChEBI" id="CHEBI:77893"/>
    </ligand>
</feature>
<feature type="binding site" evidence="7">
    <location>
        <position position="90"/>
    </location>
    <ligand>
        <name>4-imidazolone-5-propanoate</name>
        <dbReference type="ChEBI" id="CHEBI:77893"/>
    </ligand>
</feature>
<proteinExistence type="inferred from homology"/>
<dbReference type="InterPro" id="IPR032466">
    <property type="entry name" value="Metal_Hydrolase"/>
</dbReference>
<feature type="binding site" evidence="7">
    <location>
        <position position="81"/>
    </location>
    <ligand>
        <name>Zn(2+)</name>
        <dbReference type="ChEBI" id="CHEBI:29105"/>
    </ligand>
</feature>
<feature type="binding site" evidence="7">
    <location>
        <position position="81"/>
    </location>
    <ligand>
        <name>Fe(3+)</name>
        <dbReference type="ChEBI" id="CHEBI:29034"/>
    </ligand>
</feature>
<comment type="pathway">
    <text evidence="7">Amino-acid degradation; L-histidine degradation into L-glutamate; N-formimidoyl-L-glutamate from L-histidine: step 3/3.</text>
</comment>
<dbReference type="SUPFAM" id="SSF51556">
    <property type="entry name" value="Metallo-dependent hydrolases"/>
    <property type="match status" value="1"/>
</dbReference>
<dbReference type="GO" id="GO:0019557">
    <property type="term" value="P:L-histidine catabolic process to glutamate and formate"/>
    <property type="evidence" value="ECO:0007669"/>
    <property type="project" value="UniProtKB-UniPathway"/>
</dbReference>
<dbReference type="UniPathway" id="UPA00379">
    <property type="reaction ID" value="UER00551"/>
</dbReference>
<evidence type="ECO:0000256" key="1">
    <source>
        <dbReference type="ARBA" id="ARBA00012864"/>
    </source>
</evidence>
<evidence type="ECO:0000256" key="6">
    <source>
        <dbReference type="ARBA" id="ARBA00023004"/>
    </source>
</evidence>
<dbReference type="PANTHER" id="PTHR42752:SF1">
    <property type="entry name" value="IMIDAZOLONEPROPIONASE-RELATED"/>
    <property type="match status" value="1"/>
</dbReference>
<dbReference type="AlphaFoldDB" id="A0A1J5T0U2"/>
<feature type="domain" description="Amidohydrolase-related" evidence="8">
    <location>
        <begin position="72"/>
        <end position="407"/>
    </location>
</feature>
<evidence type="ECO:0000256" key="2">
    <source>
        <dbReference type="ARBA" id="ARBA00022723"/>
    </source>
</evidence>
<evidence type="ECO:0000313" key="9">
    <source>
        <dbReference type="EMBL" id="OIR14383.1"/>
    </source>
</evidence>
<protein>
    <recommendedName>
        <fullName evidence="1 7">Imidazolonepropionase</fullName>
        <ecNumber evidence="1 7">3.5.2.7</ecNumber>
    </recommendedName>
    <alternativeName>
        <fullName evidence="7">Imidazolone-5-propionate hydrolase</fullName>
    </alternativeName>
</protein>
<feature type="binding site" evidence="7">
    <location>
        <position position="153"/>
    </location>
    <ligand>
        <name>N-formimidoyl-L-glutamate</name>
        <dbReference type="ChEBI" id="CHEBI:58928"/>
    </ligand>
</feature>
<comment type="subcellular location">
    <subcellularLocation>
        <location evidence="7">Cytoplasm</location>
    </subcellularLocation>
</comment>
<keyword evidence="4 7" id="KW-0369">Histidine metabolism</keyword>
<evidence type="ECO:0000256" key="7">
    <source>
        <dbReference type="HAMAP-Rule" id="MF_00372"/>
    </source>
</evidence>
<feature type="binding site" evidence="7">
    <location>
        <position position="153"/>
    </location>
    <ligand>
        <name>4-imidazolone-5-propanoate</name>
        <dbReference type="ChEBI" id="CHEBI:77893"/>
    </ligand>
</feature>
<dbReference type="EC" id="3.5.2.7" evidence="1 7"/>
<dbReference type="CDD" id="cd01296">
    <property type="entry name" value="Imidazolone-5PH"/>
    <property type="match status" value="1"/>
</dbReference>
<dbReference type="Pfam" id="PF01979">
    <property type="entry name" value="Amidohydro_1"/>
    <property type="match status" value="1"/>
</dbReference>
<keyword evidence="6 7" id="KW-0408">Iron</keyword>
<dbReference type="Proteomes" id="UP000183403">
    <property type="component" value="Unassembled WGS sequence"/>
</dbReference>
<feature type="binding site" evidence="7">
    <location>
        <position position="323"/>
    </location>
    <ligand>
        <name>N-formimidoyl-L-glutamate</name>
        <dbReference type="ChEBI" id="CHEBI:58928"/>
    </ligand>
</feature>
<comment type="caution">
    <text evidence="9">The sequence shown here is derived from an EMBL/GenBank/DDBJ whole genome shotgun (WGS) entry which is preliminary data.</text>
</comment>
<feature type="binding site" evidence="7">
    <location>
        <position position="321"/>
    </location>
    <ligand>
        <name>Fe(3+)</name>
        <dbReference type="ChEBI" id="CHEBI:29034"/>
    </ligand>
</feature>
<dbReference type="SUPFAM" id="SSF51338">
    <property type="entry name" value="Composite domain of metallo-dependent hydrolases"/>
    <property type="match status" value="1"/>
</dbReference>
<dbReference type="NCBIfam" id="TIGR01224">
    <property type="entry name" value="hutI"/>
    <property type="match status" value="1"/>
</dbReference>
<dbReference type="InterPro" id="IPR006680">
    <property type="entry name" value="Amidohydro-rel"/>
</dbReference>
<dbReference type="HAMAP" id="MF_00372">
    <property type="entry name" value="HutI"/>
    <property type="match status" value="1"/>
</dbReference>
<evidence type="ECO:0000256" key="5">
    <source>
        <dbReference type="ARBA" id="ARBA00022833"/>
    </source>
</evidence>
<dbReference type="GO" id="GO:0005737">
    <property type="term" value="C:cytoplasm"/>
    <property type="evidence" value="ECO:0007669"/>
    <property type="project" value="UniProtKB-SubCell"/>
</dbReference>
<evidence type="ECO:0000256" key="3">
    <source>
        <dbReference type="ARBA" id="ARBA00022801"/>
    </source>
</evidence>
<dbReference type="GO" id="GO:0005506">
    <property type="term" value="F:iron ion binding"/>
    <property type="evidence" value="ECO:0007669"/>
    <property type="project" value="UniProtKB-UniRule"/>
</dbReference>
<comment type="catalytic activity">
    <reaction evidence="7">
        <text>4-imidazolone-5-propanoate + H2O = N-formimidoyl-L-glutamate</text>
        <dbReference type="Rhea" id="RHEA:23660"/>
        <dbReference type="ChEBI" id="CHEBI:15377"/>
        <dbReference type="ChEBI" id="CHEBI:58928"/>
        <dbReference type="ChEBI" id="CHEBI:77893"/>
        <dbReference type="EC" id="3.5.2.7"/>
    </reaction>
</comment>
<feature type="binding site" evidence="7">
    <location>
        <position position="186"/>
    </location>
    <ligand>
        <name>4-imidazolone-5-propanoate</name>
        <dbReference type="ChEBI" id="CHEBI:77893"/>
    </ligand>
</feature>
<dbReference type="Gene3D" id="2.30.40.10">
    <property type="entry name" value="Urease, subunit C, domain 1"/>
    <property type="match status" value="1"/>
</dbReference>
<feature type="binding site" evidence="7">
    <location>
        <position position="83"/>
    </location>
    <ligand>
        <name>Fe(3+)</name>
        <dbReference type="ChEBI" id="CHEBI:29034"/>
    </ligand>
</feature>
<evidence type="ECO:0000259" key="8">
    <source>
        <dbReference type="Pfam" id="PF01979"/>
    </source>
</evidence>
<dbReference type="InterPro" id="IPR005920">
    <property type="entry name" value="HutI"/>
</dbReference>
<keyword evidence="2 7" id="KW-0479">Metal-binding</keyword>
<gene>
    <name evidence="7" type="primary">hutI</name>
    <name evidence="9" type="ORF">BEU03_01790</name>
</gene>
<comment type="function">
    <text evidence="7">Catalyzes the hydrolytic cleavage of the carbon-nitrogen bond in imidazolone-5-propanoate to yield N-formimidoyl-L-glutamate. It is the third step in the universal histidine degradation pathway.</text>
</comment>
<accession>A0A1J5T0U2</accession>
<dbReference type="FunFam" id="3.20.20.140:FF:000007">
    <property type="entry name" value="Imidazolonepropionase"/>
    <property type="match status" value="1"/>
</dbReference>
<dbReference type="InterPro" id="IPR011059">
    <property type="entry name" value="Metal-dep_hydrolase_composite"/>
</dbReference>
<dbReference type="GO" id="GO:0050480">
    <property type="term" value="F:imidazolonepropionase activity"/>
    <property type="evidence" value="ECO:0007669"/>
    <property type="project" value="UniProtKB-UniRule"/>
</dbReference>
<feature type="binding site" evidence="7">
    <location>
        <position position="83"/>
    </location>
    <ligand>
        <name>Zn(2+)</name>
        <dbReference type="ChEBI" id="CHEBI:29105"/>
    </ligand>
</feature>
<comment type="caution">
    <text evidence="7">Lacks conserved residue(s) required for the propagation of feature annotation.</text>
</comment>
<organism evidence="9 10">
    <name type="scientific">Marine Group III euryarchaeote CG-Epi6</name>
    <dbReference type="NCBI Taxonomy" id="1889000"/>
    <lineage>
        <taxon>Archaea</taxon>
        <taxon>Methanobacteriati</taxon>
        <taxon>Thermoplasmatota</taxon>
        <taxon>Thermoplasmata</taxon>
        <taxon>Candidatus Thermoprofundales</taxon>
    </lineage>
</organism>
<dbReference type="PANTHER" id="PTHR42752">
    <property type="entry name" value="IMIDAZOLONEPROPIONASE"/>
    <property type="match status" value="1"/>
</dbReference>
<dbReference type="EMBL" id="MIYV01000004">
    <property type="protein sequence ID" value="OIR14383.1"/>
    <property type="molecule type" value="Genomic_DNA"/>
</dbReference>
<feature type="binding site" evidence="7">
    <location>
        <position position="246"/>
    </location>
    <ligand>
        <name>Fe(3+)</name>
        <dbReference type="ChEBI" id="CHEBI:29034"/>
    </ligand>
</feature>
<reference evidence="9 10" key="1">
    <citation type="submission" date="2016-08" db="EMBL/GenBank/DDBJ databases">
        <title>New Insights into Marine Group III Euryarchaeota, from dark to light.</title>
        <authorList>
            <person name="Haro-Moreno J.M."/>
            <person name="Rodriguez-Valera F."/>
            <person name="Lopez-Garcia P."/>
            <person name="Moreira D."/>
            <person name="Martin-Cuadrado A.B."/>
        </authorList>
    </citation>
    <scope>NUCLEOTIDE SEQUENCE [LARGE SCALE GENOMIC DNA]</scope>
    <source>
        <strain evidence="9">CG-Epi6</strain>
    </source>
</reference>
<name>A0A1J5T0U2_9ARCH</name>
<dbReference type="GO" id="GO:0019556">
    <property type="term" value="P:L-histidine catabolic process to glutamate and formamide"/>
    <property type="evidence" value="ECO:0007669"/>
    <property type="project" value="UniProtKB-UniRule"/>
</dbReference>